<name>A0A9P6ESU2_9AGAR</name>
<dbReference type="EMBL" id="MU157826">
    <property type="protein sequence ID" value="KAF9534517.1"/>
    <property type="molecule type" value="Genomic_DNA"/>
</dbReference>
<evidence type="ECO:0000259" key="2">
    <source>
        <dbReference type="PROSITE" id="PS50280"/>
    </source>
</evidence>
<protein>
    <recommendedName>
        <fullName evidence="2">SET domain-containing protein</fullName>
    </recommendedName>
</protein>
<evidence type="ECO:0000313" key="3">
    <source>
        <dbReference type="EMBL" id="KAF9534517.1"/>
    </source>
</evidence>
<feature type="region of interest" description="Disordered" evidence="1">
    <location>
        <begin position="1"/>
        <end position="32"/>
    </location>
</feature>
<feature type="domain" description="SET" evidence="2">
    <location>
        <begin position="80"/>
        <end position="228"/>
    </location>
</feature>
<dbReference type="CDD" id="cd20071">
    <property type="entry name" value="SET_SMYD"/>
    <property type="match status" value="1"/>
</dbReference>
<dbReference type="InterPro" id="IPR046341">
    <property type="entry name" value="SET_dom_sf"/>
</dbReference>
<dbReference type="InterPro" id="IPR053185">
    <property type="entry name" value="SET_domain_protein"/>
</dbReference>
<dbReference type="SUPFAM" id="SSF82199">
    <property type="entry name" value="SET domain"/>
    <property type="match status" value="1"/>
</dbReference>
<keyword evidence="4" id="KW-1185">Reference proteome</keyword>
<organism evidence="3 4">
    <name type="scientific">Crepidotus variabilis</name>
    <dbReference type="NCBI Taxonomy" id="179855"/>
    <lineage>
        <taxon>Eukaryota</taxon>
        <taxon>Fungi</taxon>
        <taxon>Dikarya</taxon>
        <taxon>Basidiomycota</taxon>
        <taxon>Agaricomycotina</taxon>
        <taxon>Agaricomycetes</taxon>
        <taxon>Agaricomycetidae</taxon>
        <taxon>Agaricales</taxon>
        <taxon>Agaricineae</taxon>
        <taxon>Crepidotaceae</taxon>
        <taxon>Crepidotus</taxon>
    </lineage>
</organism>
<dbReference type="Gene3D" id="2.170.270.10">
    <property type="entry name" value="SET domain"/>
    <property type="match status" value="1"/>
</dbReference>
<sequence>MAPKTATKMQKVKAGLEEKSAASRSSQPAEESHYPGKWFALCVFFAGLSSLYYWYTSYQASASLSYVPSESGTSNVGEPPVFKVVDIPGKGKGILAERDIKQGELVLKEKPLFVVPRDITSSPAALIYNKLQLMTAEQRRAYLDLSYVNFSEDLDPVKNPSEVALAIFQTNAVSAGENVGIFPRMARLNHGCSSAFNVVYNWRHYEQQLVVHALKDIKKGEELLTTYTDTKRPKAERRTFLASRYGFQCTCYVCSLPPQLSKASDSRLSEISKLYGEFASWSAQKIDGNEAIEMIRKIWNIEDQEGYLSERGSLAADAVWIAAAHSDSERVREWGLLAMRWFSNEIGADTPQVKDMERYVSRPETHKAWGTRSRLDVGAPGRSR</sequence>
<accession>A0A9P6ESU2</accession>
<gene>
    <name evidence="3" type="ORF">CPB83DRAFT_873273</name>
</gene>
<dbReference type="PANTHER" id="PTHR47332:SF4">
    <property type="entry name" value="SET DOMAIN-CONTAINING PROTEIN 5"/>
    <property type="match status" value="1"/>
</dbReference>
<dbReference type="InterPro" id="IPR001214">
    <property type="entry name" value="SET_dom"/>
</dbReference>
<dbReference type="SMART" id="SM00317">
    <property type="entry name" value="SET"/>
    <property type="match status" value="1"/>
</dbReference>
<dbReference type="Proteomes" id="UP000807306">
    <property type="component" value="Unassembled WGS sequence"/>
</dbReference>
<dbReference type="Pfam" id="PF00856">
    <property type="entry name" value="SET"/>
    <property type="match status" value="1"/>
</dbReference>
<dbReference type="OrthoDB" id="265717at2759"/>
<dbReference type="PROSITE" id="PS50280">
    <property type="entry name" value="SET"/>
    <property type="match status" value="1"/>
</dbReference>
<reference evidence="3" key="1">
    <citation type="submission" date="2020-11" db="EMBL/GenBank/DDBJ databases">
        <authorList>
            <consortium name="DOE Joint Genome Institute"/>
            <person name="Ahrendt S."/>
            <person name="Riley R."/>
            <person name="Andreopoulos W."/>
            <person name="Labutti K."/>
            <person name="Pangilinan J."/>
            <person name="Ruiz-Duenas F.J."/>
            <person name="Barrasa J.M."/>
            <person name="Sanchez-Garcia M."/>
            <person name="Camarero S."/>
            <person name="Miyauchi S."/>
            <person name="Serrano A."/>
            <person name="Linde D."/>
            <person name="Babiker R."/>
            <person name="Drula E."/>
            <person name="Ayuso-Fernandez I."/>
            <person name="Pacheco R."/>
            <person name="Padilla G."/>
            <person name="Ferreira P."/>
            <person name="Barriuso J."/>
            <person name="Kellner H."/>
            <person name="Castanera R."/>
            <person name="Alfaro M."/>
            <person name="Ramirez L."/>
            <person name="Pisabarro A.G."/>
            <person name="Kuo A."/>
            <person name="Tritt A."/>
            <person name="Lipzen A."/>
            <person name="He G."/>
            <person name="Yan M."/>
            <person name="Ng V."/>
            <person name="Cullen D."/>
            <person name="Martin F."/>
            <person name="Rosso M.-N."/>
            <person name="Henrissat B."/>
            <person name="Hibbett D."/>
            <person name="Martinez A.T."/>
            <person name="Grigoriev I.V."/>
        </authorList>
    </citation>
    <scope>NUCLEOTIDE SEQUENCE</scope>
    <source>
        <strain evidence="3">CBS 506.95</strain>
    </source>
</reference>
<dbReference type="PANTHER" id="PTHR47332">
    <property type="entry name" value="SET DOMAIN-CONTAINING PROTEIN 5"/>
    <property type="match status" value="1"/>
</dbReference>
<dbReference type="AlphaFoldDB" id="A0A9P6ESU2"/>
<proteinExistence type="predicted"/>
<evidence type="ECO:0000313" key="4">
    <source>
        <dbReference type="Proteomes" id="UP000807306"/>
    </source>
</evidence>
<comment type="caution">
    <text evidence="3">The sequence shown here is derived from an EMBL/GenBank/DDBJ whole genome shotgun (WGS) entry which is preliminary data.</text>
</comment>
<evidence type="ECO:0000256" key="1">
    <source>
        <dbReference type="SAM" id="MobiDB-lite"/>
    </source>
</evidence>